<dbReference type="OrthoDB" id="9777685at2"/>
<dbReference type="EMBL" id="CP045798">
    <property type="protein sequence ID" value="QNB45327.1"/>
    <property type="molecule type" value="Genomic_DNA"/>
</dbReference>
<keyword evidence="1" id="KW-0560">Oxidoreductase</keyword>
<keyword evidence="4" id="KW-1185">Reference proteome</keyword>
<proteinExistence type="predicted"/>
<dbReference type="PANTHER" id="PTHR42947">
    <property type="entry name" value="COB--COM HETERODISULFIDE REDUCTASE SUBUNIT B 1"/>
    <property type="match status" value="1"/>
</dbReference>
<dbReference type="PANTHER" id="PTHR42947:SF1">
    <property type="entry name" value="COB--COM HETERODISULFIDE REDUCTASE SUBUNIT B 1"/>
    <property type="match status" value="1"/>
</dbReference>
<feature type="domain" description="Cysteine-rich" evidence="2">
    <location>
        <begin position="144"/>
        <end position="234"/>
    </location>
</feature>
<evidence type="ECO:0000313" key="3">
    <source>
        <dbReference type="EMBL" id="QNB45327.1"/>
    </source>
</evidence>
<sequence>MKLAYYPGCSLSTTGIEYNMSTLAVARTLGLDLWEIPEWNCCGASSAHLTNHLLALALPARNLAIAEEAGLDVAVPCAACFARFKATEAAVKDSAETRATIEEVIGRKYEAKYTVKSLLDVFVNTVGLSQIKTLVNRPLEGLKVAPYYGCLLVRPHKITQFDDPEDPVTIDQIMSAIGAEPVYWGFKTECCGAAHPTVVPEVGLKMLKSIYQGARDAGADCIVTACPLCLTNLDMRQKEVGEQNNTQYNLPVFYFTELVGLALGHDPHTLGIDKHFVDALAFLKNKGFLNPVQNRRDSE</sequence>
<gene>
    <name evidence="3" type="ORF">BR63_02770</name>
</gene>
<feature type="domain" description="Cysteine-rich" evidence="2">
    <location>
        <begin position="4"/>
        <end position="84"/>
    </location>
</feature>
<name>A0A7G6DZS3_THEFR</name>
<reference evidence="3 4" key="1">
    <citation type="journal article" date="2019" name="Front. Microbiol.">
        <title>Thermoanaerosceptrum fracticalcis gen. nov. sp. nov., a Novel Fumarate-Fermenting Microorganism From a Deep Fractured Carbonate Aquifer of the US Great Basin.</title>
        <authorList>
            <person name="Hamilton-Brehm S.D."/>
            <person name="Stewart L.E."/>
            <person name="Zavarin M."/>
            <person name="Caldwell M."/>
            <person name="Lawson P.A."/>
            <person name="Onstott T.C."/>
            <person name="Grzymski J."/>
            <person name="Neveux I."/>
            <person name="Lollar B.S."/>
            <person name="Russell C.E."/>
            <person name="Moser D.P."/>
        </authorList>
    </citation>
    <scope>NUCLEOTIDE SEQUENCE [LARGE SCALE GENOMIC DNA]</scope>
    <source>
        <strain evidence="3 4">DRI-13</strain>
    </source>
</reference>
<dbReference type="GO" id="GO:0016491">
    <property type="term" value="F:oxidoreductase activity"/>
    <property type="evidence" value="ECO:0007669"/>
    <property type="project" value="UniProtKB-KW"/>
</dbReference>
<dbReference type="AlphaFoldDB" id="A0A7G6DZS3"/>
<dbReference type="Pfam" id="PF02754">
    <property type="entry name" value="CCG"/>
    <property type="match status" value="2"/>
</dbReference>
<evidence type="ECO:0000256" key="1">
    <source>
        <dbReference type="ARBA" id="ARBA00023002"/>
    </source>
</evidence>
<dbReference type="InterPro" id="IPR051278">
    <property type="entry name" value="HdrB/HdrD_reductase"/>
</dbReference>
<dbReference type="Gene3D" id="3.40.50.11810">
    <property type="match status" value="1"/>
</dbReference>
<dbReference type="InterPro" id="IPR004017">
    <property type="entry name" value="Cys_rich_dom"/>
</dbReference>
<evidence type="ECO:0000313" key="4">
    <source>
        <dbReference type="Proteomes" id="UP000515847"/>
    </source>
</evidence>
<accession>A0A7G6DZS3</accession>
<dbReference type="RefSeq" id="WP_034421702.1">
    <property type="nucleotide sequence ID" value="NZ_CP045798.1"/>
</dbReference>
<dbReference type="KEGG" id="tfr:BR63_02770"/>
<dbReference type="Proteomes" id="UP000515847">
    <property type="component" value="Chromosome"/>
</dbReference>
<protein>
    <submittedName>
        <fullName evidence="3">Heterodisulfide reductase subunit B</fullName>
    </submittedName>
</protein>
<organism evidence="3 4">
    <name type="scientific">Thermanaerosceptrum fracticalcis</name>
    <dbReference type="NCBI Taxonomy" id="1712410"/>
    <lineage>
        <taxon>Bacteria</taxon>
        <taxon>Bacillati</taxon>
        <taxon>Bacillota</taxon>
        <taxon>Clostridia</taxon>
        <taxon>Eubacteriales</taxon>
        <taxon>Peptococcaceae</taxon>
        <taxon>Thermanaerosceptrum</taxon>
    </lineage>
</organism>
<evidence type="ECO:0000259" key="2">
    <source>
        <dbReference type="Pfam" id="PF02754"/>
    </source>
</evidence>
<dbReference type="Gene3D" id="1.20.1050.140">
    <property type="match status" value="1"/>
</dbReference>